<dbReference type="PANTHER" id="PTHR32089">
    <property type="entry name" value="METHYL-ACCEPTING CHEMOTAXIS PROTEIN MCPB"/>
    <property type="match status" value="1"/>
</dbReference>
<name>A0A6F8VF43_9PROT</name>
<keyword evidence="5" id="KW-1133">Transmembrane helix</keyword>
<proteinExistence type="inferred from homology"/>
<feature type="transmembrane region" description="Helical" evidence="5">
    <location>
        <begin position="21"/>
        <end position="38"/>
    </location>
</feature>
<evidence type="ECO:0000259" key="7">
    <source>
        <dbReference type="PROSITE" id="PS50885"/>
    </source>
</evidence>
<dbReference type="Pfam" id="PF00672">
    <property type="entry name" value="HAMP"/>
    <property type="match status" value="1"/>
</dbReference>
<sequence>MSRSIFQRMLDLKIWVRQVGAIWLMLIFAWSAMIYWASVEHHRTAIQQTIDFSNSIHQMTLSGLTGMMITGTVAQRAVYLDQIRQSDNVRDLQVIRGDALIKQFGAGLAGESNADLVERGVLQSGKAYYQVVKEQYKGKSVENMRAVIPVIASKNYLGKDCLMCHIVPEGTVLGAVSMKISLDKANQAVWDFTWKLFAVAVVFSVPLLLFIYLFTRRVITKPLKEMSDGLHDIAAGEGDLTRRLSVKSQDEIGQTATLFNQVMEKFSHLVRQVSESANQVSVAAKQLAQGAQQVADSSSQQRDKSVATAAAVEEMTGSIAAVAQSTEQMQQMSQQSLERSHQGNESISMLVGEIDQVESAVKEIASAVNEFTRSTTSINTMTKQVKDIAEQTNLLALNAAIEAARAGEQGRGFAVVADEVRKLAEKSSQSASQIDTVTQALGQQSVAVDKAIERGLSHLLSSQDSMETVAMVLSEANASVNQVGEKVSDVADIAERQRATSTEVSSNVEAIAAMAEENSQAVGQTANAARHLEQLAETLQDTVSRFKV</sequence>
<dbReference type="GO" id="GO:0016020">
    <property type="term" value="C:membrane"/>
    <property type="evidence" value="ECO:0007669"/>
    <property type="project" value="UniProtKB-SubCell"/>
</dbReference>
<accession>A0A6F8VF43</accession>
<keyword evidence="2 4" id="KW-0807">Transducer</keyword>
<dbReference type="AlphaFoldDB" id="A0A6F8VF43"/>
<dbReference type="PANTHER" id="PTHR32089:SF112">
    <property type="entry name" value="LYSOZYME-LIKE PROTEIN-RELATED"/>
    <property type="match status" value="1"/>
</dbReference>
<organism evidence="8 9">
    <name type="scientific">Sulfurimicrobium lacus</name>
    <dbReference type="NCBI Taxonomy" id="2715678"/>
    <lineage>
        <taxon>Bacteria</taxon>
        <taxon>Pseudomonadati</taxon>
        <taxon>Pseudomonadota</taxon>
        <taxon>Betaproteobacteria</taxon>
        <taxon>Nitrosomonadales</taxon>
        <taxon>Sulfuricellaceae</taxon>
        <taxon>Sulfurimicrobium</taxon>
    </lineage>
</organism>
<dbReference type="FunFam" id="1.10.287.950:FF:000001">
    <property type="entry name" value="Methyl-accepting chemotaxis sensory transducer"/>
    <property type="match status" value="1"/>
</dbReference>
<evidence type="ECO:0000313" key="9">
    <source>
        <dbReference type="Proteomes" id="UP000502260"/>
    </source>
</evidence>
<dbReference type="EMBL" id="AP022853">
    <property type="protein sequence ID" value="BCB28338.1"/>
    <property type="molecule type" value="Genomic_DNA"/>
</dbReference>
<dbReference type="RefSeq" id="WP_173067553.1">
    <property type="nucleotide sequence ID" value="NZ_AP022853.1"/>
</dbReference>
<dbReference type="Gene3D" id="1.10.287.950">
    <property type="entry name" value="Methyl-accepting chemotaxis protein"/>
    <property type="match status" value="1"/>
</dbReference>
<dbReference type="SUPFAM" id="SSF58104">
    <property type="entry name" value="Methyl-accepting chemotaxis protein (MCP) signaling domain"/>
    <property type="match status" value="1"/>
</dbReference>
<dbReference type="GO" id="GO:0004888">
    <property type="term" value="F:transmembrane signaling receptor activity"/>
    <property type="evidence" value="ECO:0007669"/>
    <property type="project" value="InterPro"/>
</dbReference>
<protein>
    <submittedName>
        <fullName evidence="8">Methyl-accepting chemotaxis protein</fullName>
    </submittedName>
</protein>
<evidence type="ECO:0000256" key="2">
    <source>
        <dbReference type="ARBA" id="ARBA00023224"/>
    </source>
</evidence>
<gene>
    <name evidence="8" type="ORF">SKTS_32240</name>
</gene>
<dbReference type="InterPro" id="IPR004089">
    <property type="entry name" value="MCPsignal_dom"/>
</dbReference>
<dbReference type="GO" id="GO:0006935">
    <property type="term" value="P:chemotaxis"/>
    <property type="evidence" value="ECO:0007669"/>
    <property type="project" value="InterPro"/>
</dbReference>
<evidence type="ECO:0000256" key="1">
    <source>
        <dbReference type="ARBA" id="ARBA00004370"/>
    </source>
</evidence>
<feature type="domain" description="HAMP" evidence="7">
    <location>
        <begin position="217"/>
        <end position="271"/>
    </location>
</feature>
<dbReference type="Pfam" id="PF00015">
    <property type="entry name" value="MCPsignal"/>
    <property type="match status" value="1"/>
</dbReference>
<dbReference type="PROSITE" id="PS50111">
    <property type="entry name" value="CHEMOTAXIS_TRANSDUC_2"/>
    <property type="match status" value="1"/>
</dbReference>
<keyword evidence="5" id="KW-0472">Membrane</keyword>
<dbReference type="InterPro" id="IPR003660">
    <property type="entry name" value="HAMP_dom"/>
</dbReference>
<feature type="transmembrane region" description="Helical" evidence="5">
    <location>
        <begin position="192"/>
        <end position="214"/>
    </location>
</feature>
<evidence type="ECO:0000256" key="3">
    <source>
        <dbReference type="ARBA" id="ARBA00029447"/>
    </source>
</evidence>
<dbReference type="CDD" id="cd06225">
    <property type="entry name" value="HAMP"/>
    <property type="match status" value="1"/>
</dbReference>
<evidence type="ECO:0000256" key="4">
    <source>
        <dbReference type="PROSITE-ProRule" id="PRU00284"/>
    </source>
</evidence>
<reference evidence="9" key="1">
    <citation type="submission" date="2020-03" db="EMBL/GenBank/DDBJ databases">
        <title>Complete genome sequence of sulfur-oxidizing bacterium skT11.</title>
        <authorList>
            <person name="Kanda M."/>
            <person name="Kojima H."/>
            <person name="Fukui M."/>
        </authorList>
    </citation>
    <scope>NUCLEOTIDE SEQUENCE [LARGE SCALE GENOMIC DNA]</scope>
    <source>
        <strain evidence="9">skT11</strain>
    </source>
</reference>
<dbReference type="Proteomes" id="UP000502260">
    <property type="component" value="Chromosome"/>
</dbReference>
<dbReference type="PROSITE" id="PS50885">
    <property type="entry name" value="HAMP"/>
    <property type="match status" value="1"/>
</dbReference>
<dbReference type="SMART" id="SM00304">
    <property type="entry name" value="HAMP"/>
    <property type="match status" value="2"/>
</dbReference>
<dbReference type="SMART" id="SM00283">
    <property type="entry name" value="MA"/>
    <property type="match status" value="1"/>
</dbReference>
<feature type="domain" description="Methyl-accepting transducer" evidence="6">
    <location>
        <begin position="276"/>
        <end position="512"/>
    </location>
</feature>
<keyword evidence="9" id="KW-1185">Reference proteome</keyword>
<comment type="subcellular location">
    <subcellularLocation>
        <location evidence="1">Membrane</location>
    </subcellularLocation>
</comment>
<dbReference type="GO" id="GO:0007165">
    <property type="term" value="P:signal transduction"/>
    <property type="evidence" value="ECO:0007669"/>
    <property type="project" value="UniProtKB-KW"/>
</dbReference>
<evidence type="ECO:0000313" key="8">
    <source>
        <dbReference type="EMBL" id="BCB28338.1"/>
    </source>
</evidence>
<evidence type="ECO:0000259" key="6">
    <source>
        <dbReference type="PROSITE" id="PS50111"/>
    </source>
</evidence>
<evidence type="ECO:0000256" key="5">
    <source>
        <dbReference type="SAM" id="Phobius"/>
    </source>
</evidence>
<dbReference type="KEGG" id="slac:SKTS_32240"/>
<comment type="similarity">
    <text evidence="3">Belongs to the methyl-accepting chemotaxis (MCP) protein family.</text>
</comment>
<dbReference type="Gene3D" id="3.30.450.290">
    <property type="match status" value="1"/>
</dbReference>
<dbReference type="PRINTS" id="PR00260">
    <property type="entry name" value="CHEMTRNSDUCR"/>
</dbReference>
<dbReference type="InterPro" id="IPR004090">
    <property type="entry name" value="Chemotax_Me-accpt_rcpt"/>
</dbReference>
<keyword evidence="5" id="KW-0812">Transmembrane</keyword>